<dbReference type="SMART" id="SM00028">
    <property type="entry name" value="TPR"/>
    <property type="match status" value="4"/>
</dbReference>
<dbReference type="RefSeq" id="WP_066236964.1">
    <property type="nucleotide sequence ID" value="NZ_LSGP01000001.1"/>
</dbReference>
<dbReference type="EMBL" id="LSGP01000001">
    <property type="protein sequence ID" value="KYZ78190.1"/>
    <property type="molecule type" value="Genomic_DNA"/>
</dbReference>
<accession>A0A154BWM3</accession>
<dbReference type="PANTHER" id="PTHR45586">
    <property type="entry name" value="TPR REPEAT-CONTAINING PROTEIN PA4667"/>
    <property type="match status" value="1"/>
</dbReference>
<gene>
    <name evidence="4" type="ORF">AXX12_01200</name>
</gene>
<dbReference type="Proteomes" id="UP000076268">
    <property type="component" value="Unassembled WGS sequence"/>
</dbReference>
<dbReference type="PROSITE" id="PS50293">
    <property type="entry name" value="TPR_REGION"/>
    <property type="match status" value="1"/>
</dbReference>
<keyword evidence="1" id="KW-0677">Repeat</keyword>
<dbReference type="InterPro" id="IPR011990">
    <property type="entry name" value="TPR-like_helical_dom_sf"/>
</dbReference>
<comment type="caution">
    <text evidence="4">The sequence shown here is derived from an EMBL/GenBank/DDBJ whole genome shotgun (WGS) entry which is preliminary data.</text>
</comment>
<dbReference type="STRING" id="1794912.AXX12_01200"/>
<dbReference type="Pfam" id="PF14559">
    <property type="entry name" value="TPR_19"/>
    <property type="match status" value="2"/>
</dbReference>
<feature type="repeat" description="TPR" evidence="3">
    <location>
        <begin position="39"/>
        <end position="72"/>
    </location>
</feature>
<evidence type="ECO:0000313" key="5">
    <source>
        <dbReference type="Proteomes" id="UP000076268"/>
    </source>
</evidence>
<organism evidence="4 5">
    <name type="scientific">Anaerosporomusa subterranea</name>
    <dbReference type="NCBI Taxonomy" id="1794912"/>
    <lineage>
        <taxon>Bacteria</taxon>
        <taxon>Bacillati</taxon>
        <taxon>Bacillota</taxon>
        <taxon>Negativicutes</taxon>
        <taxon>Acetonemataceae</taxon>
        <taxon>Anaerosporomusa</taxon>
    </lineage>
</organism>
<dbReference type="Gene3D" id="1.25.40.10">
    <property type="entry name" value="Tetratricopeptide repeat domain"/>
    <property type="match status" value="2"/>
</dbReference>
<sequence>MDSDSTNLLVLGNTLFGSGKFEEAAKCYMKYLQQNPGDLTALFHLGQALFQADNLDEAEKCFRHLVAVIPGNSASLWLLARTLMKKGSLEEGARFYEKVAELVPQNAAVAFEFGVLYTNQGRYEKAISKFKQALQWQPDFAQAEQYLRHTESIRKSLCQHAANAFLLLQGGQYEQAEQVYRSILGDHPISALASYFLGHDDDATDALQFAHALRYYWTDQLPQADSLCRQALKKNTENGWAYVILSLIAQRVGRTDLTIEYFAKAMANSQPSRPSKSGQPKFLLIKAWGSGFWSDFEHVLGQILWAEVLEREPIVYWGPESLYSNGDEEEIFTKFFQPISKYSISDVLKEGLDYYPDIWKRDNLLHYDRQAKLSRYRSESWGVDFLGRSEDVIVSDIHIFVDVLLPWIPRQHCQHDCASIDIYRYIINKYIKLQPYLATRIQEFYEQHMRGHNLIAVHVRGGDRTESVIKLRENNEEYFRAIDQICSVYPAMQLFLLTDSEFILNEFKQVYGDRVLYTECTRAVGSYGVHYLARNENDKQAMAMETVVDVYLAAKCDYFIGCNSNVSTMIARLKCWEKNTIFIFGHLPSTRL</sequence>
<dbReference type="AlphaFoldDB" id="A0A154BWM3"/>
<name>A0A154BWM3_ANASB</name>
<dbReference type="InterPro" id="IPR051012">
    <property type="entry name" value="CellSynth/LPSAsmb/PSIAsmb"/>
</dbReference>
<evidence type="ECO:0008006" key="6">
    <source>
        <dbReference type="Google" id="ProtNLM"/>
    </source>
</evidence>
<keyword evidence="2 3" id="KW-0802">TPR repeat</keyword>
<dbReference type="PANTHER" id="PTHR45586:SF1">
    <property type="entry name" value="LIPOPOLYSACCHARIDE ASSEMBLY PROTEIN B"/>
    <property type="match status" value="1"/>
</dbReference>
<reference evidence="4 5" key="1">
    <citation type="submission" date="2016-02" db="EMBL/GenBank/DDBJ databases">
        <title>Anaerosporomusa subterraneum gen. nov., sp. nov., a spore-forming obligate anaerobe isolated from saprolite.</title>
        <authorList>
            <person name="Choi J.K."/>
            <person name="Shah M."/>
            <person name="Yee N."/>
        </authorList>
    </citation>
    <scope>NUCLEOTIDE SEQUENCE [LARGE SCALE GENOMIC DNA]</scope>
    <source>
        <strain evidence="4 5">RU4</strain>
    </source>
</reference>
<protein>
    <recommendedName>
        <fullName evidence="6">Tetratricopeptide repeat protein</fullName>
    </recommendedName>
</protein>
<evidence type="ECO:0000256" key="3">
    <source>
        <dbReference type="PROSITE-ProRule" id="PRU00339"/>
    </source>
</evidence>
<dbReference type="PROSITE" id="PS50005">
    <property type="entry name" value="TPR"/>
    <property type="match status" value="3"/>
</dbReference>
<feature type="repeat" description="TPR" evidence="3">
    <location>
        <begin position="5"/>
        <end position="38"/>
    </location>
</feature>
<dbReference type="Gene3D" id="3.40.50.11350">
    <property type="match status" value="1"/>
</dbReference>
<evidence type="ECO:0000313" key="4">
    <source>
        <dbReference type="EMBL" id="KYZ78190.1"/>
    </source>
</evidence>
<dbReference type="OrthoDB" id="6193797at2"/>
<keyword evidence="5" id="KW-1185">Reference proteome</keyword>
<proteinExistence type="predicted"/>
<evidence type="ECO:0000256" key="2">
    <source>
        <dbReference type="ARBA" id="ARBA00022803"/>
    </source>
</evidence>
<dbReference type="SUPFAM" id="SSF48452">
    <property type="entry name" value="TPR-like"/>
    <property type="match status" value="2"/>
</dbReference>
<dbReference type="InterPro" id="IPR019734">
    <property type="entry name" value="TPR_rpt"/>
</dbReference>
<feature type="repeat" description="TPR" evidence="3">
    <location>
        <begin position="107"/>
        <end position="140"/>
    </location>
</feature>
<evidence type="ECO:0000256" key="1">
    <source>
        <dbReference type="ARBA" id="ARBA00022737"/>
    </source>
</evidence>